<protein>
    <submittedName>
        <fullName evidence="8">Aquaporin NIP1-1</fullName>
    </submittedName>
</protein>
<dbReference type="InterPro" id="IPR022357">
    <property type="entry name" value="MIP_CS"/>
</dbReference>
<feature type="transmembrane region" description="Helical" evidence="7">
    <location>
        <begin position="76"/>
        <end position="94"/>
    </location>
</feature>
<proteinExistence type="inferred from homology"/>
<dbReference type="Pfam" id="PF00230">
    <property type="entry name" value="MIP"/>
    <property type="match status" value="2"/>
</dbReference>
<evidence type="ECO:0000313" key="8">
    <source>
        <dbReference type="EMBL" id="KAL0442599.1"/>
    </source>
</evidence>
<gene>
    <name evidence="8" type="ORF">Slati_1982600</name>
</gene>
<keyword evidence="2 6" id="KW-0813">Transport</keyword>
<reference evidence="8" key="1">
    <citation type="submission" date="2020-06" db="EMBL/GenBank/DDBJ databases">
        <authorList>
            <person name="Li T."/>
            <person name="Hu X."/>
            <person name="Zhang T."/>
            <person name="Song X."/>
            <person name="Zhang H."/>
            <person name="Dai N."/>
            <person name="Sheng W."/>
            <person name="Hou X."/>
            <person name="Wei L."/>
        </authorList>
    </citation>
    <scope>NUCLEOTIDE SEQUENCE</scope>
    <source>
        <strain evidence="8">KEN1</strain>
        <tissue evidence="8">Leaf</tissue>
    </source>
</reference>
<sequence length="196" mass="21159">MGTYLLLFAGFAAVVVNKEMNNLLTFPGVAVLWGLDVMVMIYTVGHVSGAHFNPAVTIAFATCNRFAWRHTNIQSLVLEFIITFYLMFAVSGVATDDQAVGELSGLALGATVTINSLIAGPISGASMNPARSLGPAIVFSYYKGIWIYIIGPIAGAIAGAWFYNIIRLTNKPFSEILSIRCFLRNSARLDSKQQGI</sequence>
<evidence type="ECO:0000256" key="5">
    <source>
        <dbReference type="ARBA" id="ARBA00023136"/>
    </source>
</evidence>
<comment type="subcellular location">
    <subcellularLocation>
        <location evidence="1">Membrane</location>
        <topology evidence="1">Multi-pass membrane protein</topology>
    </subcellularLocation>
</comment>
<comment type="similarity">
    <text evidence="6">Belongs to the MIP/aquaporin (TC 1.A.8) family.</text>
</comment>
<dbReference type="PRINTS" id="PR00783">
    <property type="entry name" value="MINTRINSICP"/>
</dbReference>
<dbReference type="InterPro" id="IPR034294">
    <property type="entry name" value="Aquaporin_transptr"/>
</dbReference>
<accession>A0AAW2WL57</accession>
<dbReference type="Gene3D" id="1.20.1080.10">
    <property type="entry name" value="Glycerol uptake facilitator protein"/>
    <property type="match status" value="2"/>
</dbReference>
<dbReference type="GO" id="GO:0015267">
    <property type="term" value="F:channel activity"/>
    <property type="evidence" value="ECO:0007669"/>
    <property type="project" value="InterPro"/>
</dbReference>
<feature type="transmembrane region" description="Helical" evidence="7">
    <location>
        <begin position="145"/>
        <end position="166"/>
    </location>
</feature>
<keyword evidence="4 7" id="KW-1133">Transmembrane helix</keyword>
<dbReference type="InterPro" id="IPR000425">
    <property type="entry name" value="MIP"/>
</dbReference>
<reference evidence="8" key="2">
    <citation type="journal article" date="2024" name="Plant">
        <title>Genomic evolution and insights into agronomic trait innovations of Sesamum species.</title>
        <authorList>
            <person name="Miao H."/>
            <person name="Wang L."/>
            <person name="Qu L."/>
            <person name="Liu H."/>
            <person name="Sun Y."/>
            <person name="Le M."/>
            <person name="Wang Q."/>
            <person name="Wei S."/>
            <person name="Zheng Y."/>
            <person name="Lin W."/>
            <person name="Duan Y."/>
            <person name="Cao H."/>
            <person name="Xiong S."/>
            <person name="Wang X."/>
            <person name="Wei L."/>
            <person name="Li C."/>
            <person name="Ma Q."/>
            <person name="Ju M."/>
            <person name="Zhao R."/>
            <person name="Li G."/>
            <person name="Mu C."/>
            <person name="Tian Q."/>
            <person name="Mei H."/>
            <person name="Zhang T."/>
            <person name="Gao T."/>
            <person name="Zhang H."/>
        </authorList>
    </citation>
    <scope>NUCLEOTIDE SEQUENCE</scope>
    <source>
        <strain evidence="8">KEN1</strain>
    </source>
</reference>
<evidence type="ECO:0000256" key="7">
    <source>
        <dbReference type="SAM" id="Phobius"/>
    </source>
</evidence>
<evidence type="ECO:0000256" key="4">
    <source>
        <dbReference type="ARBA" id="ARBA00022989"/>
    </source>
</evidence>
<dbReference type="PANTHER" id="PTHR45724">
    <property type="entry name" value="AQUAPORIN NIP2-1"/>
    <property type="match status" value="1"/>
</dbReference>
<dbReference type="SUPFAM" id="SSF81338">
    <property type="entry name" value="Aquaporin-like"/>
    <property type="match status" value="1"/>
</dbReference>
<dbReference type="GO" id="GO:0016020">
    <property type="term" value="C:membrane"/>
    <property type="evidence" value="ECO:0007669"/>
    <property type="project" value="UniProtKB-SubCell"/>
</dbReference>
<evidence type="ECO:0000256" key="2">
    <source>
        <dbReference type="ARBA" id="ARBA00022448"/>
    </source>
</evidence>
<evidence type="ECO:0000256" key="3">
    <source>
        <dbReference type="ARBA" id="ARBA00022692"/>
    </source>
</evidence>
<comment type="caution">
    <text evidence="8">The sequence shown here is derived from an EMBL/GenBank/DDBJ whole genome shotgun (WGS) entry which is preliminary data.</text>
</comment>
<dbReference type="PROSITE" id="PS00221">
    <property type="entry name" value="MIP"/>
    <property type="match status" value="1"/>
</dbReference>
<keyword evidence="3 6" id="KW-0812">Transmembrane</keyword>
<evidence type="ECO:0000256" key="1">
    <source>
        <dbReference type="ARBA" id="ARBA00004141"/>
    </source>
</evidence>
<dbReference type="AlphaFoldDB" id="A0AAW2WL57"/>
<organism evidence="8">
    <name type="scientific">Sesamum latifolium</name>
    <dbReference type="NCBI Taxonomy" id="2727402"/>
    <lineage>
        <taxon>Eukaryota</taxon>
        <taxon>Viridiplantae</taxon>
        <taxon>Streptophyta</taxon>
        <taxon>Embryophyta</taxon>
        <taxon>Tracheophyta</taxon>
        <taxon>Spermatophyta</taxon>
        <taxon>Magnoliopsida</taxon>
        <taxon>eudicotyledons</taxon>
        <taxon>Gunneridae</taxon>
        <taxon>Pentapetalae</taxon>
        <taxon>asterids</taxon>
        <taxon>lamiids</taxon>
        <taxon>Lamiales</taxon>
        <taxon>Pedaliaceae</taxon>
        <taxon>Sesamum</taxon>
    </lineage>
</organism>
<keyword evidence="5 7" id="KW-0472">Membrane</keyword>
<evidence type="ECO:0000256" key="6">
    <source>
        <dbReference type="RuleBase" id="RU000477"/>
    </source>
</evidence>
<dbReference type="PANTHER" id="PTHR45724:SF13">
    <property type="entry name" value="AQUAPORIN NIP1-1-RELATED"/>
    <property type="match status" value="1"/>
</dbReference>
<dbReference type="InterPro" id="IPR023271">
    <property type="entry name" value="Aquaporin-like"/>
</dbReference>
<name>A0AAW2WL57_9LAMI</name>
<dbReference type="EMBL" id="JACGWN010000007">
    <property type="protein sequence ID" value="KAL0442599.1"/>
    <property type="molecule type" value="Genomic_DNA"/>
</dbReference>